<dbReference type="PIRSF" id="PIRSF000343">
    <property type="entry name" value="Haem_Oase"/>
    <property type="match status" value="1"/>
</dbReference>
<dbReference type="Gene3D" id="1.20.910.10">
    <property type="entry name" value="Heme oxygenase-like"/>
    <property type="match status" value="1"/>
</dbReference>
<dbReference type="CDD" id="cd19165">
    <property type="entry name" value="HemeO"/>
    <property type="match status" value="1"/>
</dbReference>
<dbReference type="Proteomes" id="UP000530530">
    <property type="component" value="Unassembled WGS sequence"/>
</dbReference>
<evidence type="ECO:0000313" key="4">
    <source>
        <dbReference type="EMBL" id="MBB4786114.1"/>
    </source>
</evidence>
<keyword evidence="5" id="KW-1185">Reference proteome</keyword>
<protein>
    <submittedName>
        <fullName evidence="4">Heme oxygenase</fullName>
        <ecNumber evidence="4">1.14.14.18</ecNumber>
    </submittedName>
</protein>
<evidence type="ECO:0000256" key="3">
    <source>
        <dbReference type="ARBA" id="ARBA00023004"/>
    </source>
</evidence>
<keyword evidence="2" id="KW-0479">Metal-binding</keyword>
<reference evidence="4 5" key="1">
    <citation type="submission" date="2020-08" db="EMBL/GenBank/DDBJ databases">
        <title>Sequencing the genomes of 1000 actinobacteria strains.</title>
        <authorList>
            <person name="Klenk H.-P."/>
        </authorList>
    </citation>
    <scope>NUCLEOTIDE SEQUENCE [LARGE SCALE GENOMIC DNA]</scope>
    <source>
        <strain evidence="4 5">DSM 41530</strain>
    </source>
</reference>
<dbReference type="PANTHER" id="PTHR10720:SF0">
    <property type="entry name" value="HEME OXYGENASE"/>
    <property type="match status" value="1"/>
</dbReference>
<dbReference type="Pfam" id="PF01126">
    <property type="entry name" value="Heme_oxygenase"/>
    <property type="match status" value="1"/>
</dbReference>
<dbReference type="InterPro" id="IPR002051">
    <property type="entry name" value="Haem_Oase"/>
</dbReference>
<keyword evidence="1" id="KW-0349">Heme</keyword>
<dbReference type="EC" id="1.14.14.18" evidence="4"/>
<dbReference type="SUPFAM" id="SSF48613">
    <property type="entry name" value="Heme oxygenase-like"/>
    <property type="match status" value="1"/>
</dbReference>
<keyword evidence="4" id="KW-0560">Oxidoreductase</keyword>
<organism evidence="4 5">
    <name type="scientific">Streptomyces rapamycinicus</name>
    <dbReference type="NCBI Taxonomy" id="1226757"/>
    <lineage>
        <taxon>Bacteria</taxon>
        <taxon>Bacillati</taxon>
        <taxon>Actinomycetota</taxon>
        <taxon>Actinomycetes</taxon>
        <taxon>Kitasatosporales</taxon>
        <taxon>Streptomycetaceae</taxon>
        <taxon>Streptomyces</taxon>
        <taxon>Streptomyces violaceusniger group</taxon>
    </lineage>
</organism>
<dbReference type="InterPro" id="IPR016053">
    <property type="entry name" value="Haem_Oase-like"/>
</dbReference>
<evidence type="ECO:0000256" key="2">
    <source>
        <dbReference type="ARBA" id="ARBA00022723"/>
    </source>
</evidence>
<dbReference type="PANTHER" id="PTHR10720">
    <property type="entry name" value="HEME OXYGENASE"/>
    <property type="match status" value="1"/>
</dbReference>
<accession>A0ABR6LV60</accession>
<gene>
    <name evidence="4" type="ORF">BJY27_007075</name>
</gene>
<name>A0ABR6LV60_9ACTN</name>
<dbReference type="GO" id="GO:0004392">
    <property type="term" value="F:heme oxygenase (decyclizing) activity"/>
    <property type="evidence" value="ECO:0007669"/>
    <property type="project" value="UniProtKB-EC"/>
</dbReference>
<proteinExistence type="predicted"/>
<keyword evidence="3" id="KW-0408">Iron</keyword>
<evidence type="ECO:0000313" key="5">
    <source>
        <dbReference type="Proteomes" id="UP000530530"/>
    </source>
</evidence>
<dbReference type="InterPro" id="IPR016084">
    <property type="entry name" value="Haem_Oase-like_multi-hlx"/>
</dbReference>
<comment type="caution">
    <text evidence="4">The sequence shown here is derived from an EMBL/GenBank/DDBJ whole genome shotgun (WGS) entry which is preliminary data.</text>
</comment>
<sequence>MSDLLGGRLGVAAYRRYSEQLWFVYRALESPSDALAADPVAGPFLRPELARLAELERDLAHLGGPDWRSGLTALPATAAYAARVAECARDWPAGYVAHHYTRYLGDLSGGQIVRDTAAKTWGFDRKGDGVRFYVFESIANPAAFKREYRALLDALPVDDLEKQRVVEECKRAYALNAGIFRELAEEFRLSA</sequence>
<dbReference type="PRINTS" id="PR00088">
    <property type="entry name" value="HAEMOXYGNASE"/>
</dbReference>
<dbReference type="EMBL" id="JACHNG010000001">
    <property type="protein sequence ID" value="MBB4786114.1"/>
    <property type="molecule type" value="Genomic_DNA"/>
</dbReference>
<evidence type="ECO:0000256" key="1">
    <source>
        <dbReference type="ARBA" id="ARBA00022617"/>
    </source>
</evidence>